<name>A0AAE8ZU98_CAEBR</name>
<evidence type="ECO:0000313" key="1">
    <source>
        <dbReference type="EMBL" id="ULT84710.1"/>
    </source>
</evidence>
<dbReference type="AlphaFoldDB" id="A0AAE8ZU98"/>
<dbReference type="Proteomes" id="UP000827892">
    <property type="component" value="Chromosome X"/>
</dbReference>
<organism evidence="1 2">
    <name type="scientific">Caenorhabditis briggsae</name>
    <dbReference type="NCBI Taxonomy" id="6238"/>
    <lineage>
        <taxon>Eukaryota</taxon>
        <taxon>Metazoa</taxon>
        <taxon>Ecdysozoa</taxon>
        <taxon>Nematoda</taxon>
        <taxon>Chromadorea</taxon>
        <taxon>Rhabditida</taxon>
        <taxon>Rhabditina</taxon>
        <taxon>Rhabditomorpha</taxon>
        <taxon>Rhabditoidea</taxon>
        <taxon>Rhabditidae</taxon>
        <taxon>Peloderinae</taxon>
        <taxon>Caenorhabditis</taxon>
    </lineage>
</organism>
<accession>A0AAE8ZU98</accession>
<sequence length="95" mass="10975">MSLHNGIRGQHHLYSLFPPELHCKILYLKGFRNIDLWHNFFQKKKWTLRKNNFSARNCSIPSTSQDSSVQSRNVRISSSPGTVVDKIIGNKSFNT</sequence>
<evidence type="ECO:0000313" key="2">
    <source>
        <dbReference type="Proteomes" id="UP000827892"/>
    </source>
</evidence>
<protein>
    <submittedName>
        <fullName evidence="1">Uncharacterized protein</fullName>
    </submittedName>
</protein>
<proteinExistence type="predicted"/>
<dbReference type="EMBL" id="CP090896">
    <property type="protein sequence ID" value="ULT84710.1"/>
    <property type="molecule type" value="Genomic_DNA"/>
</dbReference>
<gene>
    <name evidence="1" type="ORF">L3Y34_013399</name>
</gene>
<reference evidence="1 2" key="1">
    <citation type="submission" date="2022-05" db="EMBL/GenBank/DDBJ databases">
        <title>Chromosome-level reference genomes for two strains of Caenorhabditis briggsae: an improved platform for comparative genomics.</title>
        <authorList>
            <person name="Stevens L."/>
            <person name="Andersen E.C."/>
        </authorList>
    </citation>
    <scope>NUCLEOTIDE SEQUENCE [LARGE SCALE GENOMIC DNA]</scope>
    <source>
        <strain evidence="1">QX1410_ONT</strain>
        <tissue evidence="1">Whole-organism</tissue>
    </source>
</reference>